<evidence type="ECO:0000313" key="3">
    <source>
        <dbReference type="EMBL" id="OQE31049.1"/>
    </source>
</evidence>
<evidence type="ECO:0000259" key="2">
    <source>
        <dbReference type="Pfam" id="PF20253"/>
    </source>
</evidence>
<dbReference type="Pfam" id="PF20253">
    <property type="entry name" value="DUF6604"/>
    <property type="match status" value="1"/>
</dbReference>
<name>A0A1V6TYZ3_9EURO</name>
<evidence type="ECO:0000256" key="1">
    <source>
        <dbReference type="SAM" id="MobiDB-lite"/>
    </source>
</evidence>
<dbReference type="EMBL" id="MLQL01000002">
    <property type="protein sequence ID" value="OQE31049.1"/>
    <property type="molecule type" value="Genomic_DNA"/>
</dbReference>
<dbReference type="PANTHER" id="PTHR38795:SF1">
    <property type="entry name" value="DUF6604 DOMAIN-CONTAINING PROTEIN"/>
    <property type="match status" value="1"/>
</dbReference>
<comment type="caution">
    <text evidence="3">The sequence shown here is derived from an EMBL/GenBank/DDBJ whole genome shotgun (WGS) entry which is preliminary data.</text>
</comment>
<organism evidence="3 4">
    <name type="scientific">Penicillium flavigenum</name>
    <dbReference type="NCBI Taxonomy" id="254877"/>
    <lineage>
        <taxon>Eukaryota</taxon>
        <taxon>Fungi</taxon>
        <taxon>Dikarya</taxon>
        <taxon>Ascomycota</taxon>
        <taxon>Pezizomycotina</taxon>
        <taxon>Eurotiomycetes</taxon>
        <taxon>Eurotiomycetidae</taxon>
        <taxon>Eurotiales</taxon>
        <taxon>Aspergillaceae</taxon>
        <taxon>Penicillium</taxon>
    </lineage>
</organism>
<proteinExistence type="predicted"/>
<dbReference type="STRING" id="254877.A0A1V6TYZ3"/>
<dbReference type="Proteomes" id="UP000191342">
    <property type="component" value="Unassembled WGS sequence"/>
</dbReference>
<dbReference type="InterPro" id="IPR046539">
    <property type="entry name" value="DUF6604"/>
</dbReference>
<accession>A0A1V6TYZ3</accession>
<evidence type="ECO:0000313" key="4">
    <source>
        <dbReference type="Proteomes" id="UP000191342"/>
    </source>
</evidence>
<sequence length="127" mass="14557">MNNPSNRDNEQSPNHEAGGGNTNLDMFVNKFSVLAVEEPQEPQQGQRKSPELKNVVKVELVNNDEDEATDSHCRLILFKAYCLFQDLYKMRAFISYTWSEYRDKKIDLMNAAVMTDSALQLRVSLLV</sequence>
<keyword evidence="4" id="KW-1185">Reference proteome</keyword>
<dbReference type="PANTHER" id="PTHR38795">
    <property type="entry name" value="DUF6604 DOMAIN-CONTAINING PROTEIN"/>
    <property type="match status" value="1"/>
</dbReference>
<dbReference type="OrthoDB" id="5238236at2759"/>
<feature type="region of interest" description="Disordered" evidence="1">
    <location>
        <begin position="1"/>
        <end position="24"/>
    </location>
</feature>
<gene>
    <name evidence="3" type="ORF">PENFLA_c002G09160</name>
</gene>
<feature type="compositionally biased region" description="Polar residues" evidence="1">
    <location>
        <begin position="1"/>
        <end position="14"/>
    </location>
</feature>
<dbReference type="AlphaFoldDB" id="A0A1V6TYZ3"/>
<protein>
    <recommendedName>
        <fullName evidence="2">DUF6604 domain-containing protein</fullName>
    </recommendedName>
</protein>
<feature type="domain" description="DUF6604" evidence="2">
    <location>
        <begin position="8"/>
        <end position="121"/>
    </location>
</feature>
<reference evidence="4" key="1">
    <citation type="journal article" date="2017" name="Nat. Microbiol.">
        <title>Global analysis of biosynthetic gene clusters reveals vast potential of secondary metabolite production in Penicillium species.</title>
        <authorList>
            <person name="Nielsen J.C."/>
            <person name="Grijseels S."/>
            <person name="Prigent S."/>
            <person name="Ji B."/>
            <person name="Dainat J."/>
            <person name="Nielsen K.F."/>
            <person name="Frisvad J.C."/>
            <person name="Workman M."/>
            <person name="Nielsen J."/>
        </authorList>
    </citation>
    <scope>NUCLEOTIDE SEQUENCE [LARGE SCALE GENOMIC DNA]</scope>
    <source>
        <strain evidence="4">IBT 14082</strain>
    </source>
</reference>